<sequence length="78" mass="8922">MVILPQCFFVIWAIQEFIHPFTRNFIDKWVSNGEVAKLSAKAATVHLSFDQQCRFCEKVSFIIPLYPAKLCGVATRNS</sequence>
<protein>
    <submittedName>
        <fullName evidence="1">Uncharacterized protein</fullName>
    </submittedName>
</protein>
<dbReference type="EMBL" id="CAXHTB010000013">
    <property type="protein sequence ID" value="CAL0317836.1"/>
    <property type="molecule type" value="Genomic_DNA"/>
</dbReference>
<organism evidence="1 2">
    <name type="scientific">Lupinus luteus</name>
    <name type="common">European yellow lupine</name>
    <dbReference type="NCBI Taxonomy" id="3873"/>
    <lineage>
        <taxon>Eukaryota</taxon>
        <taxon>Viridiplantae</taxon>
        <taxon>Streptophyta</taxon>
        <taxon>Embryophyta</taxon>
        <taxon>Tracheophyta</taxon>
        <taxon>Spermatophyta</taxon>
        <taxon>Magnoliopsida</taxon>
        <taxon>eudicotyledons</taxon>
        <taxon>Gunneridae</taxon>
        <taxon>Pentapetalae</taxon>
        <taxon>rosids</taxon>
        <taxon>fabids</taxon>
        <taxon>Fabales</taxon>
        <taxon>Fabaceae</taxon>
        <taxon>Papilionoideae</taxon>
        <taxon>50 kb inversion clade</taxon>
        <taxon>genistoids sensu lato</taxon>
        <taxon>core genistoids</taxon>
        <taxon>Genisteae</taxon>
        <taxon>Lupinus</taxon>
    </lineage>
</organism>
<dbReference type="AlphaFoldDB" id="A0AAV1X9F6"/>
<evidence type="ECO:0000313" key="1">
    <source>
        <dbReference type="EMBL" id="CAL0317836.1"/>
    </source>
</evidence>
<name>A0AAV1X9F6_LUPLU</name>
<gene>
    <name evidence="1" type="ORF">LLUT_LOCUS18896</name>
</gene>
<dbReference type="Proteomes" id="UP001497480">
    <property type="component" value="Unassembled WGS sequence"/>
</dbReference>
<evidence type="ECO:0000313" key="2">
    <source>
        <dbReference type="Proteomes" id="UP001497480"/>
    </source>
</evidence>
<comment type="caution">
    <text evidence="1">The sequence shown here is derived from an EMBL/GenBank/DDBJ whole genome shotgun (WGS) entry which is preliminary data.</text>
</comment>
<proteinExistence type="predicted"/>
<reference evidence="1 2" key="1">
    <citation type="submission" date="2024-03" db="EMBL/GenBank/DDBJ databases">
        <authorList>
            <person name="Martinez-Hernandez J."/>
        </authorList>
    </citation>
    <scope>NUCLEOTIDE SEQUENCE [LARGE SCALE GENOMIC DNA]</scope>
</reference>
<keyword evidence="2" id="KW-1185">Reference proteome</keyword>
<accession>A0AAV1X9F6</accession>